<evidence type="ECO:0000256" key="6">
    <source>
        <dbReference type="SAM" id="MobiDB-lite"/>
    </source>
</evidence>
<keyword evidence="4 5" id="KW-0642">Proline metabolism</keyword>
<comment type="function">
    <text evidence="5">Converts proline to delta-1-pyrroline-5-carboxylate.</text>
</comment>
<dbReference type="InterPro" id="IPR029041">
    <property type="entry name" value="FAD-linked_oxidoreductase-like"/>
</dbReference>
<dbReference type="KEGG" id="ndi:NDAI_0H01650"/>
<dbReference type="GO" id="GO:0005739">
    <property type="term" value="C:mitochondrion"/>
    <property type="evidence" value="ECO:0007669"/>
    <property type="project" value="TreeGrafter"/>
</dbReference>
<keyword evidence="5" id="KW-0274">FAD</keyword>
<evidence type="ECO:0000259" key="7">
    <source>
        <dbReference type="Pfam" id="PF01619"/>
    </source>
</evidence>
<dbReference type="Pfam" id="PF01619">
    <property type="entry name" value="Pro_dh"/>
    <property type="match status" value="1"/>
</dbReference>
<accession>G0WEX8</accession>
<feature type="compositionally biased region" description="Low complexity" evidence="6">
    <location>
        <begin position="130"/>
        <end position="150"/>
    </location>
</feature>
<dbReference type="OMA" id="IIKYVPW"/>
<dbReference type="GeneID" id="11495870"/>
<dbReference type="PANTHER" id="PTHR13914">
    <property type="entry name" value="PROLINE OXIDASE"/>
    <property type="match status" value="1"/>
</dbReference>
<evidence type="ECO:0000256" key="4">
    <source>
        <dbReference type="ARBA" id="ARBA00023062"/>
    </source>
</evidence>
<sequence>MQTVLGSQKRALFRNTVNKRFFYKLTNSTSVENSTTNSIALRPISQENLYYAPLKSIIYTCKRFYVPGTSLLGSKQSYNLLSDVPTRSKFERNATDKNKKEQKDLNFVEESIDSFSENTLTPSKTLPYASLNPGSTTSTPNPTSSPASNSIAPEGTPNSVPAPEGLSLGEKIGKGNKTDNKNNDNDDLDNEKLNNGKHKKEEDKQNDSDNWKNYEQPNSTAYLKTLSRMEIFSLAFIGLVTLNKLILNLVIKLFPILPTPLVLLFVSRLYCGGTTPKQVLKCGKNLQKRGISNMMLSLTIENSEGDKTFNTDTIVEQTIESIHTILKPNLLEQLNSSTLADVNDIAPGYLALKPSALIEKPKEVLLNFGNIHNKYWQQQRRKLIDNCSKINQIIFDLNKELLKKYPTRKSPFFVCTIDAEKFDLQTKGVYQLQRILMKKFNSTSSPIVSCIGTWQLYLRHSAEQIEMEKKLAHENNYKLGLKIVRGAYMHSEKDRASIIHETKFDTDVNYDQIMTKIMADMTEKNEESSFGHLIVACHNYKSQIVATQILADKKDCEYAKSNVVIGQLLGMADNLTYDLVNNRGAKNIIKYVPWGPPRETKDYLLRRLQENGDAVRNDNGWPLLKNIMKSFFE</sequence>
<organism evidence="8 9">
    <name type="scientific">Naumovozyma dairenensis (strain ATCC 10597 / BCRC 20456 / CBS 421 / NBRC 0211 / NRRL Y-12639)</name>
    <name type="common">Saccharomyces dairenensis</name>
    <dbReference type="NCBI Taxonomy" id="1071378"/>
    <lineage>
        <taxon>Eukaryota</taxon>
        <taxon>Fungi</taxon>
        <taxon>Dikarya</taxon>
        <taxon>Ascomycota</taxon>
        <taxon>Saccharomycotina</taxon>
        <taxon>Saccharomycetes</taxon>
        <taxon>Saccharomycetales</taxon>
        <taxon>Saccharomycetaceae</taxon>
        <taxon>Naumovozyma</taxon>
    </lineage>
</organism>
<dbReference type="HOGENOM" id="CLU_029274_0_0_1"/>
<gene>
    <name evidence="8" type="primary">NDAI0H01650</name>
    <name evidence="8" type="ordered locus">NDAI_0H01650</name>
</gene>
<comment type="similarity">
    <text evidence="1 5">Belongs to the proline oxidase family.</text>
</comment>
<feature type="region of interest" description="Disordered" evidence="6">
    <location>
        <begin position="118"/>
        <end position="215"/>
    </location>
</feature>
<name>G0WEX8_NAUDC</name>
<dbReference type="OrthoDB" id="5464at2759"/>
<evidence type="ECO:0000313" key="8">
    <source>
        <dbReference type="EMBL" id="CCD26339.1"/>
    </source>
</evidence>
<dbReference type="InterPro" id="IPR002872">
    <property type="entry name" value="Proline_DH_dom"/>
</dbReference>
<dbReference type="eggNOG" id="KOG0186">
    <property type="taxonomic scope" value="Eukaryota"/>
</dbReference>
<dbReference type="GO" id="GO:0071949">
    <property type="term" value="F:FAD binding"/>
    <property type="evidence" value="ECO:0007669"/>
    <property type="project" value="TreeGrafter"/>
</dbReference>
<comment type="cofactor">
    <cofactor evidence="5">
        <name>FAD</name>
        <dbReference type="ChEBI" id="CHEBI:57692"/>
    </cofactor>
</comment>
<dbReference type="EMBL" id="HE580274">
    <property type="protein sequence ID" value="CCD26339.1"/>
    <property type="molecule type" value="Genomic_DNA"/>
</dbReference>
<evidence type="ECO:0000256" key="5">
    <source>
        <dbReference type="RuleBase" id="RU364054"/>
    </source>
</evidence>
<dbReference type="GO" id="GO:0004657">
    <property type="term" value="F:proline dehydrogenase activity"/>
    <property type="evidence" value="ECO:0007669"/>
    <property type="project" value="UniProtKB-EC"/>
</dbReference>
<dbReference type="SUPFAM" id="SSF51730">
    <property type="entry name" value="FAD-linked oxidoreductase"/>
    <property type="match status" value="1"/>
</dbReference>
<evidence type="ECO:0000256" key="2">
    <source>
        <dbReference type="ARBA" id="ARBA00012695"/>
    </source>
</evidence>
<dbReference type="EC" id="1.5.5.2" evidence="2 5"/>
<dbReference type="PANTHER" id="PTHR13914:SF0">
    <property type="entry name" value="PROLINE DEHYDROGENASE 1, MITOCHONDRIAL"/>
    <property type="match status" value="1"/>
</dbReference>
<keyword evidence="5" id="KW-0285">Flavoprotein</keyword>
<reference evidence="8 9" key="1">
    <citation type="journal article" date="2011" name="Proc. Natl. Acad. Sci. U.S.A.">
        <title>Evolutionary erosion of yeast sex chromosomes by mating-type switching accidents.</title>
        <authorList>
            <person name="Gordon J.L."/>
            <person name="Armisen D."/>
            <person name="Proux-Wera E."/>
            <person name="Oheigeartaigh S.S."/>
            <person name="Byrne K.P."/>
            <person name="Wolfe K.H."/>
        </authorList>
    </citation>
    <scope>NUCLEOTIDE SEQUENCE [LARGE SCALE GENOMIC DNA]</scope>
    <source>
        <strain evidence="9">ATCC 10597 / BCRC 20456 / CBS 421 / NBRC 0211 / NRRL Y-12639</strain>
    </source>
</reference>
<feature type="compositionally biased region" description="Basic and acidic residues" evidence="6">
    <location>
        <begin position="171"/>
        <end position="212"/>
    </location>
</feature>
<proteinExistence type="inferred from homology"/>
<evidence type="ECO:0000313" key="9">
    <source>
        <dbReference type="Proteomes" id="UP000000689"/>
    </source>
</evidence>
<dbReference type="Gene3D" id="3.20.20.220">
    <property type="match status" value="1"/>
</dbReference>
<dbReference type="Proteomes" id="UP000000689">
    <property type="component" value="Chromosome 8"/>
</dbReference>
<dbReference type="GO" id="GO:0010133">
    <property type="term" value="P:L-proline catabolic process to L-glutamate"/>
    <property type="evidence" value="ECO:0007669"/>
    <property type="project" value="TreeGrafter"/>
</dbReference>
<dbReference type="InterPro" id="IPR015659">
    <property type="entry name" value="Proline_oxidase"/>
</dbReference>
<keyword evidence="9" id="KW-1185">Reference proteome</keyword>
<dbReference type="STRING" id="1071378.G0WEX8"/>
<feature type="domain" description="Proline dehydrogenase" evidence="7">
    <location>
        <begin position="286"/>
        <end position="614"/>
    </location>
</feature>
<protein>
    <recommendedName>
        <fullName evidence="2 5">Proline dehydrogenase</fullName>
        <ecNumber evidence="2 5">1.5.5.2</ecNumber>
    </recommendedName>
</protein>
<dbReference type="AlphaFoldDB" id="G0WEX8"/>
<evidence type="ECO:0000256" key="3">
    <source>
        <dbReference type="ARBA" id="ARBA00023002"/>
    </source>
</evidence>
<evidence type="ECO:0000256" key="1">
    <source>
        <dbReference type="ARBA" id="ARBA00005869"/>
    </source>
</evidence>
<comment type="catalytic activity">
    <reaction evidence="5">
        <text>L-proline + a quinone = (S)-1-pyrroline-5-carboxylate + a quinol + H(+)</text>
        <dbReference type="Rhea" id="RHEA:23784"/>
        <dbReference type="ChEBI" id="CHEBI:15378"/>
        <dbReference type="ChEBI" id="CHEBI:17388"/>
        <dbReference type="ChEBI" id="CHEBI:24646"/>
        <dbReference type="ChEBI" id="CHEBI:60039"/>
        <dbReference type="ChEBI" id="CHEBI:132124"/>
        <dbReference type="EC" id="1.5.5.2"/>
    </reaction>
</comment>
<dbReference type="FunFam" id="3.20.20.220:FF:000017">
    <property type="entry name" value="Proline dehydrogenase"/>
    <property type="match status" value="1"/>
</dbReference>
<keyword evidence="3 5" id="KW-0560">Oxidoreductase</keyword>
<dbReference type="RefSeq" id="XP_003671582.1">
    <property type="nucleotide sequence ID" value="XM_003671534.1"/>
</dbReference>